<dbReference type="EMBL" id="VSSQ01012307">
    <property type="protein sequence ID" value="MPM48918.1"/>
    <property type="molecule type" value="Genomic_DNA"/>
</dbReference>
<feature type="domain" description="Phage replisome organiser N-terminal" evidence="1">
    <location>
        <begin position="9"/>
        <end position="127"/>
    </location>
</feature>
<gene>
    <name evidence="2" type="ORF">SDC9_95645</name>
</gene>
<evidence type="ECO:0000313" key="2">
    <source>
        <dbReference type="EMBL" id="MPM48918.1"/>
    </source>
</evidence>
<dbReference type="Pfam" id="PF09681">
    <property type="entry name" value="Phage_rep_org_N"/>
    <property type="match status" value="1"/>
</dbReference>
<reference evidence="2" key="1">
    <citation type="submission" date="2019-08" db="EMBL/GenBank/DDBJ databases">
        <authorList>
            <person name="Kucharzyk K."/>
            <person name="Murdoch R.W."/>
            <person name="Higgins S."/>
            <person name="Loffler F."/>
        </authorList>
    </citation>
    <scope>NUCLEOTIDE SEQUENCE</scope>
</reference>
<dbReference type="AlphaFoldDB" id="A0A645A891"/>
<name>A0A645A891_9ZZZZ</name>
<sequence>MTNTKKYYWLKLKEDFFEEDAIAWIEEQENGKDYCLFYLKLCLKSLKTNGLLIRNVGSMLVPYDAKTLAKVTNTDIDTVKVAMEIFTRIGLVQILENGEIFISQLQHMVGSETSKAQLMRNKRKKDKDLIESSNNVTKKLPSCYSSEENCYTEKEKEKELEKELEIDIDIEPPHIEKEKSMVVEASKIITSYFPLEKNEVVRIIKTLNDSKKDMNYLEEKLNYVKNNPNTRDVVGLLINAIKNDYKSSMSNNSYKKTRFHNFDENFLDGMSEEDFNDLVSGHK</sequence>
<protein>
    <recommendedName>
        <fullName evidence="1">Phage replisome organiser N-terminal domain-containing protein</fullName>
    </recommendedName>
</protein>
<evidence type="ECO:0000259" key="1">
    <source>
        <dbReference type="Pfam" id="PF09681"/>
    </source>
</evidence>
<accession>A0A645A891</accession>
<organism evidence="2">
    <name type="scientific">bioreactor metagenome</name>
    <dbReference type="NCBI Taxonomy" id="1076179"/>
    <lineage>
        <taxon>unclassified sequences</taxon>
        <taxon>metagenomes</taxon>
        <taxon>ecological metagenomes</taxon>
    </lineage>
</organism>
<comment type="caution">
    <text evidence="2">The sequence shown here is derived from an EMBL/GenBank/DDBJ whole genome shotgun (WGS) entry which is preliminary data.</text>
</comment>
<proteinExistence type="predicted"/>
<dbReference type="NCBIfam" id="TIGR01714">
    <property type="entry name" value="phage_rep_org_N"/>
    <property type="match status" value="1"/>
</dbReference>
<dbReference type="InterPro" id="IPR010056">
    <property type="entry name" value="Phage_rep_org__N"/>
</dbReference>